<keyword evidence="1" id="KW-1133">Transmembrane helix</keyword>
<name>A0A4R1BNF5_9BACT</name>
<dbReference type="Proteomes" id="UP000295334">
    <property type="component" value="Unassembled WGS sequence"/>
</dbReference>
<keyword evidence="1" id="KW-0812">Transmembrane</keyword>
<protein>
    <submittedName>
        <fullName evidence="2">Uncharacterized protein</fullName>
    </submittedName>
</protein>
<evidence type="ECO:0000313" key="2">
    <source>
        <dbReference type="EMBL" id="TCJ18816.1"/>
    </source>
</evidence>
<keyword evidence="3" id="KW-1185">Reference proteome</keyword>
<evidence type="ECO:0000256" key="1">
    <source>
        <dbReference type="SAM" id="Phobius"/>
    </source>
</evidence>
<comment type="caution">
    <text evidence="2">The sequence shown here is derived from an EMBL/GenBank/DDBJ whole genome shotgun (WGS) entry which is preliminary data.</text>
</comment>
<gene>
    <name evidence="2" type="ORF">EPD60_03380</name>
</gene>
<dbReference type="RefSeq" id="WP_131446853.1">
    <property type="nucleotide sequence ID" value="NZ_SJZI01000003.1"/>
</dbReference>
<evidence type="ECO:0000313" key="3">
    <source>
        <dbReference type="Proteomes" id="UP000295334"/>
    </source>
</evidence>
<dbReference type="OrthoDB" id="670335at2"/>
<feature type="transmembrane region" description="Helical" evidence="1">
    <location>
        <begin position="57"/>
        <end position="75"/>
    </location>
</feature>
<keyword evidence="1" id="KW-0472">Membrane</keyword>
<sequence length="225" mass="25247">MNEQPMSEQESLRLITEMIGKAKKNFHETGTSAILWGTDIAVCGLTSFAERYWNFKVGFDVWMLTLAALVPQVVISVRESRQRVVRTHVQEAMNAVWLVYGLSIFALVFYFNVVPGAEERALAARGTVLLEQVNGVTRDGHIRIPSYGSLLILLYGIPTLATGIAQRFRPMLVGAVLCYLFFIASCFTTTTWDMLFNGLAGIANWLVPGLILRARHRKQQRSLHV</sequence>
<reference evidence="2 3" key="1">
    <citation type="submission" date="2019-03" db="EMBL/GenBank/DDBJ databases">
        <authorList>
            <person name="Kim M.K.M."/>
        </authorList>
    </citation>
    <scope>NUCLEOTIDE SEQUENCE [LARGE SCALE GENOMIC DNA]</scope>
    <source>
        <strain evidence="2 3">17J68-12</strain>
    </source>
</reference>
<proteinExistence type="predicted"/>
<feature type="transmembrane region" description="Helical" evidence="1">
    <location>
        <begin position="172"/>
        <end position="190"/>
    </location>
</feature>
<dbReference type="EMBL" id="SJZI01000003">
    <property type="protein sequence ID" value="TCJ18816.1"/>
    <property type="molecule type" value="Genomic_DNA"/>
</dbReference>
<accession>A0A4R1BNF5</accession>
<feature type="transmembrane region" description="Helical" evidence="1">
    <location>
        <begin position="196"/>
        <end position="214"/>
    </location>
</feature>
<feature type="transmembrane region" description="Helical" evidence="1">
    <location>
        <begin position="144"/>
        <end position="165"/>
    </location>
</feature>
<dbReference type="AlphaFoldDB" id="A0A4R1BNF5"/>
<organism evidence="2 3">
    <name type="scientific">Flaviaesturariibacter flavus</name>
    <dbReference type="NCBI Taxonomy" id="2502780"/>
    <lineage>
        <taxon>Bacteria</taxon>
        <taxon>Pseudomonadati</taxon>
        <taxon>Bacteroidota</taxon>
        <taxon>Chitinophagia</taxon>
        <taxon>Chitinophagales</taxon>
        <taxon>Chitinophagaceae</taxon>
        <taxon>Flaviaestuariibacter</taxon>
    </lineage>
</organism>
<feature type="transmembrane region" description="Helical" evidence="1">
    <location>
        <begin position="95"/>
        <end position="113"/>
    </location>
</feature>